<dbReference type="InterPro" id="IPR044662">
    <property type="entry name" value="HS1/DABB1-like"/>
</dbReference>
<evidence type="ECO:0000313" key="3">
    <source>
        <dbReference type="EMBL" id="MFC5448937.1"/>
    </source>
</evidence>
<evidence type="ECO:0000259" key="2">
    <source>
        <dbReference type="PROSITE" id="PS51502"/>
    </source>
</evidence>
<gene>
    <name evidence="3" type="ORF">ACFPOG_11720</name>
</gene>
<evidence type="ECO:0000256" key="1">
    <source>
        <dbReference type="ARBA" id="ARBA00011738"/>
    </source>
</evidence>
<accession>A0ABW0K8C0</accession>
<dbReference type="Proteomes" id="UP001596044">
    <property type="component" value="Unassembled WGS sequence"/>
</dbReference>
<dbReference type="PANTHER" id="PTHR33178:SF10">
    <property type="entry name" value="STRESS-RESPONSE A_B BARREL DOMAIN-CONTAINING PROTEIN"/>
    <property type="match status" value="1"/>
</dbReference>
<dbReference type="Gene3D" id="3.30.70.100">
    <property type="match status" value="1"/>
</dbReference>
<sequence length="98" mass="11181">MLDHIILLKFHEHTTDEQLQAVIDCFKSLRQHLWGVLDLQAGFNFSDRNQGYQLVLTVRFESREALAAYESNAEHHACSALIRESGRLDGIVVDIEVS</sequence>
<dbReference type="InterPro" id="IPR013097">
    <property type="entry name" value="Dabb"/>
</dbReference>
<dbReference type="PANTHER" id="PTHR33178">
    <property type="match status" value="1"/>
</dbReference>
<organism evidence="3 4">
    <name type="scientific">Paenibacillus aestuarii</name>
    <dbReference type="NCBI Taxonomy" id="516965"/>
    <lineage>
        <taxon>Bacteria</taxon>
        <taxon>Bacillati</taxon>
        <taxon>Bacillota</taxon>
        <taxon>Bacilli</taxon>
        <taxon>Bacillales</taxon>
        <taxon>Paenibacillaceae</taxon>
        <taxon>Paenibacillus</taxon>
    </lineage>
</organism>
<dbReference type="PROSITE" id="PS51502">
    <property type="entry name" value="S_R_A_B_BARREL"/>
    <property type="match status" value="1"/>
</dbReference>
<evidence type="ECO:0000313" key="4">
    <source>
        <dbReference type="Proteomes" id="UP001596044"/>
    </source>
</evidence>
<comment type="caution">
    <text evidence="3">The sequence shown here is derived from an EMBL/GenBank/DDBJ whole genome shotgun (WGS) entry which is preliminary data.</text>
</comment>
<dbReference type="Pfam" id="PF07876">
    <property type="entry name" value="Dabb"/>
    <property type="match status" value="1"/>
</dbReference>
<comment type="subunit">
    <text evidence="1">Homodimer.</text>
</comment>
<dbReference type="SMART" id="SM00886">
    <property type="entry name" value="Dabb"/>
    <property type="match status" value="1"/>
</dbReference>
<reference evidence="4" key="1">
    <citation type="journal article" date="2019" name="Int. J. Syst. Evol. Microbiol.">
        <title>The Global Catalogue of Microorganisms (GCM) 10K type strain sequencing project: providing services to taxonomists for standard genome sequencing and annotation.</title>
        <authorList>
            <consortium name="The Broad Institute Genomics Platform"/>
            <consortium name="The Broad Institute Genome Sequencing Center for Infectious Disease"/>
            <person name="Wu L."/>
            <person name="Ma J."/>
        </authorList>
    </citation>
    <scope>NUCLEOTIDE SEQUENCE [LARGE SCALE GENOMIC DNA]</scope>
    <source>
        <strain evidence="4">KACC 11904</strain>
    </source>
</reference>
<dbReference type="InterPro" id="IPR011008">
    <property type="entry name" value="Dimeric_a/b-barrel"/>
</dbReference>
<feature type="domain" description="Stress-response A/B barrel" evidence="2">
    <location>
        <begin position="2"/>
        <end position="95"/>
    </location>
</feature>
<dbReference type="EMBL" id="JBHSMJ010000012">
    <property type="protein sequence ID" value="MFC5448937.1"/>
    <property type="molecule type" value="Genomic_DNA"/>
</dbReference>
<dbReference type="RefSeq" id="WP_270878775.1">
    <property type="nucleotide sequence ID" value="NZ_JAQFVF010000021.1"/>
</dbReference>
<keyword evidence="4" id="KW-1185">Reference proteome</keyword>
<name>A0ABW0K8C0_9BACL</name>
<dbReference type="SUPFAM" id="SSF54909">
    <property type="entry name" value="Dimeric alpha+beta barrel"/>
    <property type="match status" value="1"/>
</dbReference>
<protein>
    <submittedName>
        <fullName evidence="3">Dabb family protein</fullName>
    </submittedName>
</protein>
<proteinExistence type="predicted"/>